<dbReference type="RefSeq" id="XP_007332396.1">
    <property type="nucleotide sequence ID" value="XM_007332334.1"/>
</dbReference>
<proteinExistence type="predicted"/>
<dbReference type="KEGG" id="abp:AGABI1DRAFT115490"/>
<protein>
    <submittedName>
        <fullName evidence="2">Uncharacterized protein</fullName>
    </submittedName>
</protein>
<feature type="region of interest" description="Disordered" evidence="1">
    <location>
        <begin position="34"/>
        <end position="57"/>
    </location>
</feature>
<name>K5X1W6_AGABU</name>
<feature type="compositionally biased region" description="Basic and acidic residues" evidence="1">
    <location>
        <begin position="39"/>
        <end position="57"/>
    </location>
</feature>
<evidence type="ECO:0000256" key="1">
    <source>
        <dbReference type="SAM" id="MobiDB-lite"/>
    </source>
</evidence>
<gene>
    <name evidence="2" type="ORF">AGABI1DRAFT_115490</name>
</gene>
<organism evidence="2 3">
    <name type="scientific">Agaricus bisporus var. burnettii (strain JB137-S8 / ATCC MYA-4627 / FGSC 10392)</name>
    <name type="common">White button mushroom</name>
    <dbReference type="NCBI Taxonomy" id="597362"/>
    <lineage>
        <taxon>Eukaryota</taxon>
        <taxon>Fungi</taxon>
        <taxon>Dikarya</taxon>
        <taxon>Basidiomycota</taxon>
        <taxon>Agaricomycotina</taxon>
        <taxon>Agaricomycetes</taxon>
        <taxon>Agaricomycetidae</taxon>
        <taxon>Agaricales</taxon>
        <taxon>Agaricineae</taxon>
        <taxon>Agaricaceae</taxon>
        <taxon>Agaricus</taxon>
    </lineage>
</organism>
<evidence type="ECO:0000313" key="3">
    <source>
        <dbReference type="Proteomes" id="UP000008493"/>
    </source>
</evidence>
<accession>K5X1W6</accession>
<dbReference type="AlphaFoldDB" id="K5X1W6"/>
<dbReference type="HOGENOM" id="CLU_2996013_0_0_1"/>
<sequence length="57" mass="6159">MGGLGGRCLRGLFAEVRVREGRRGAVDRREVVSATEDAGTEKTEVVGDRGKGAERWV</sequence>
<evidence type="ECO:0000313" key="2">
    <source>
        <dbReference type="EMBL" id="EKM77108.1"/>
    </source>
</evidence>
<keyword evidence="3" id="KW-1185">Reference proteome</keyword>
<dbReference type="GeneID" id="18824743"/>
<dbReference type="Proteomes" id="UP000008493">
    <property type="component" value="Unassembled WGS sequence"/>
</dbReference>
<dbReference type="EMBL" id="JH971398">
    <property type="protein sequence ID" value="EKM77108.1"/>
    <property type="molecule type" value="Genomic_DNA"/>
</dbReference>
<reference evidence="3" key="1">
    <citation type="journal article" date="2012" name="Proc. Natl. Acad. Sci. U.S.A.">
        <title>Genome sequence of the button mushroom Agaricus bisporus reveals mechanisms governing adaptation to a humic-rich ecological niche.</title>
        <authorList>
            <person name="Morin E."/>
            <person name="Kohler A."/>
            <person name="Baker A.R."/>
            <person name="Foulongne-Oriol M."/>
            <person name="Lombard V."/>
            <person name="Nagy L.G."/>
            <person name="Ohm R.A."/>
            <person name="Patyshakuliyeva A."/>
            <person name="Brun A."/>
            <person name="Aerts A.L."/>
            <person name="Bailey A.M."/>
            <person name="Billette C."/>
            <person name="Coutinho P.M."/>
            <person name="Deakin G."/>
            <person name="Doddapaneni H."/>
            <person name="Floudas D."/>
            <person name="Grimwood J."/>
            <person name="Hilden K."/>
            <person name="Kuees U."/>
            <person name="LaButti K.M."/>
            <person name="Lapidus A."/>
            <person name="Lindquist E.A."/>
            <person name="Lucas S.M."/>
            <person name="Murat C."/>
            <person name="Riley R.W."/>
            <person name="Salamov A.A."/>
            <person name="Schmutz J."/>
            <person name="Subramanian V."/>
            <person name="Woesten H.A.B."/>
            <person name="Xu J."/>
            <person name="Eastwood D.C."/>
            <person name="Foster G.D."/>
            <person name="Sonnenberg A.S."/>
            <person name="Cullen D."/>
            <person name="de Vries R.P."/>
            <person name="Lundell T."/>
            <person name="Hibbett D.S."/>
            <person name="Henrissat B."/>
            <person name="Burton K.S."/>
            <person name="Kerrigan R.W."/>
            <person name="Challen M.P."/>
            <person name="Grigoriev I.V."/>
            <person name="Martin F."/>
        </authorList>
    </citation>
    <scope>NUCLEOTIDE SEQUENCE [LARGE SCALE GENOMIC DNA]</scope>
    <source>
        <strain evidence="3">JB137-S8 / ATCC MYA-4627 / FGSC 10392</strain>
    </source>
</reference>
<dbReference type="InParanoid" id="K5X1W6"/>